<dbReference type="EMBL" id="JAFJMO010000013">
    <property type="protein sequence ID" value="KAJ8259299.1"/>
    <property type="molecule type" value="Genomic_DNA"/>
</dbReference>
<accession>A0A9Q1D639</accession>
<dbReference type="PANTHER" id="PTHR48465:SF1">
    <property type="entry name" value="PROTEIN SSUH2 HOMOLOG"/>
    <property type="match status" value="1"/>
</dbReference>
<dbReference type="Proteomes" id="UP001152803">
    <property type="component" value="Unassembled WGS sequence"/>
</dbReference>
<reference evidence="2" key="1">
    <citation type="journal article" date="2023" name="Science">
        <title>Genome structures resolve the early diversification of teleost fishes.</title>
        <authorList>
            <person name="Parey E."/>
            <person name="Louis A."/>
            <person name="Montfort J."/>
            <person name="Bouchez O."/>
            <person name="Roques C."/>
            <person name="Iampietro C."/>
            <person name="Lluch J."/>
            <person name="Castinel A."/>
            <person name="Donnadieu C."/>
            <person name="Desvignes T."/>
            <person name="Floi Bucao C."/>
            <person name="Jouanno E."/>
            <person name="Wen M."/>
            <person name="Mejri S."/>
            <person name="Dirks R."/>
            <person name="Jansen H."/>
            <person name="Henkel C."/>
            <person name="Chen W.J."/>
            <person name="Zahm M."/>
            <person name="Cabau C."/>
            <person name="Klopp C."/>
            <person name="Thompson A.W."/>
            <person name="Robinson-Rechavi M."/>
            <person name="Braasch I."/>
            <person name="Lecointre G."/>
            <person name="Bobe J."/>
            <person name="Postlethwait J.H."/>
            <person name="Berthelot C."/>
            <person name="Roest Crollius H."/>
            <person name="Guiguen Y."/>
        </authorList>
    </citation>
    <scope>NUCLEOTIDE SEQUENCE</scope>
    <source>
        <strain evidence="2">Concon-B</strain>
    </source>
</reference>
<comment type="caution">
    <text evidence="2">The sequence shown here is derived from an EMBL/GenBank/DDBJ whole genome shotgun (WGS) entry which is preliminary data.</text>
</comment>
<evidence type="ECO:0000313" key="2">
    <source>
        <dbReference type="EMBL" id="KAJ8259299.1"/>
    </source>
</evidence>
<dbReference type="OrthoDB" id="3355217at2759"/>
<dbReference type="PANTHER" id="PTHR48465">
    <property type="entry name" value="PROTEIN SSUH2 HOMOLOG"/>
    <property type="match status" value="1"/>
</dbReference>
<sequence length="145" mass="15907">MGDYEDLGDCDPNIPEEGPTAPPPGWLDNVTGYDQNDGDADGTDKLYPPPPAYVPVPENDRNSAVPNVSVPVVSEDIAREALMQFAGKKWTHSRKPAQGMIFKDLRPFTVYRYRLETYTESRSSTWAPGSGSLIQTSLWTGLSSA</sequence>
<evidence type="ECO:0000256" key="1">
    <source>
        <dbReference type="SAM" id="MobiDB-lite"/>
    </source>
</evidence>
<name>A0A9Q1D639_CONCO</name>
<evidence type="ECO:0000313" key="3">
    <source>
        <dbReference type="Proteomes" id="UP001152803"/>
    </source>
</evidence>
<dbReference type="InterPro" id="IPR052789">
    <property type="entry name" value="SSUH2_homolog"/>
</dbReference>
<dbReference type="AlphaFoldDB" id="A0A9Q1D639"/>
<keyword evidence="3" id="KW-1185">Reference proteome</keyword>
<gene>
    <name evidence="2" type="ORF">COCON_G00183110</name>
</gene>
<organism evidence="2 3">
    <name type="scientific">Conger conger</name>
    <name type="common">Conger eel</name>
    <name type="synonym">Muraena conger</name>
    <dbReference type="NCBI Taxonomy" id="82655"/>
    <lineage>
        <taxon>Eukaryota</taxon>
        <taxon>Metazoa</taxon>
        <taxon>Chordata</taxon>
        <taxon>Craniata</taxon>
        <taxon>Vertebrata</taxon>
        <taxon>Euteleostomi</taxon>
        <taxon>Actinopterygii</taxon>
        <taxon>Neopterygii</taxon>
        <taxon>Teleostei</taxon>
        <taxon>Anguilliformes</taxon>
        <taxon>Congridae</taxon>
        <taxon>Conger</taxon>
    </lineage>
</organism>
<protein>
    <submittedName>
        <fullName evidence="2">Uncharacterized protein</fullName>
    </submittedName>
</protein>
<feature type="region of interest" description="Disordered" evidence="1">
    <location>
        <begin position="1"/>
        <end position="65"/>
    </location>
</feature>
<proteinExistence type="predicted"/>